<evidence type="ECO:0000256" key="5">
    <source>
        <dbReference type="ARBA" id="ARBA00023163"/>
    </source>
</evidence>
<keyword evidence="6" id="KW-0539">Nucleus</keyword>
<keyword evidence="3" id="KW-0805">Transcription regulation</keyword>
<dbReference type="EMBL" id="CALLCH030000001">
    <property type="protein sequence ID" value="CAI4210617.1"/>
    <property type="molecule type" value="Genomic_DNA"/>
</dbReference>
<name>A0A9P1GUP9_9PEZI</name>
<evidence type="ECO:0000256" key="1">
    <source>
        <dbReference type="ARBA" id="ARBA00022723"/>
    </source>
</evidence>
<reference evidence="7" key="1">
    <citation type="submission" date="2022-11" db="EMBL/GenBank/DDBJ databases">
        <authorList>
            <person name="Scott C."/>
            <person name="Bruce N."/>
        </authorList>
    </citation>
    <scope>NUCLEOTIDE SEQUENCE</scope>
</reference>
<keyword evidence="4" id="KW-0238">DNA-binding</keyword>
<dbReference type="OrthoDB" id="5575144at2759"/>
<organism evidence="7 8">
    <name type="scientific">Parascedosporium putredinis</name>
    <dbReference type="NCBI Taxonomy" id="1442378"/>
    <lineage>
        <taxon>Eukaryota</taxon>
        <taxon>Fungi</taxon>
        <taxon>Dikarya</taxon>
        <taxon>Ascomycota</taxon>
        <taxon>Pezizomycotina</taxon>
        <taxon>Sordariomycetes</taxon>
        <taxon>Hypocreomycetidae</taxon>
        <taxon>Microascales</taxon>
        <taxon>Microascaceae</taxon>
        <taxon>Parascedosporium</taxon>
    </lineage>
</organism>
<evidence type="ECO:0000256" key="6">
    <source>
        <dbReference type="ARBA" id="ARBA00023242"/>
    </source>
</evidence>
<dbReference type="Proteomes" id="UP000838763">
    <property type="component" value="Unassembled WGS sequence"/>
</dbReference>
<evidence type="ECO:0000256" key="4">
    <source>
        <dbReference type="ARBA" id="ARBA00023125"/>
    </source>
</evidence>
<keyword evidence="5" id="KW-0804">Transcription</keyword>
<protein>
    <submittedName>
        <fullName evidence="7">Uncharacterized protein</fullName>
    </submittedName>
</protein>
<gene>
    <name evidence="7" type="ORF">PPNO1_LOCUS419</name>
</gene>
<dbReference type="GO" id="GO:0003677">
    <property type="term" value="F:DNA binding"/>
    <property type="evidence" value="ECO:0007669"/>
    <property type="project" value="UniProtKB-KW"/>
</dbReference>
<dbReference type="PANTHER" id="PTHR47659">
    <property type="entry name" value="ZN(II)2CYS6 TRANSCRIPTION FACTOR (EUROFUNG)-RELATED"/>
    <property type="match status" value="1"/>
</dbReference>
<keyword evidence="8" id="KW-1185">Reference proteome</keyword>
<evidence type="ECO:0000313" key="7">
    <source>
        <dbReference type="EMBL" id="CAI4210617.1"/>
    </source>
</evidence>
<keyword evidence="2" id="KW-0862">Zinc</keyword>
<accession>A0A9P1GUP9</accession>
<dbReference type="InterPro" id="IPR050335">
    <property type="entry name" value="ERT1_acuK_gluconeogen_tf"/>
</dbReference>
<evidence type="ECO:0000256" key="2">
    <source>
        <dbReference type="ARBA" id="ARBA00022833"/>
    </source>
</evidence>
<proteinExistence type="predicted"/>
<dbReference type="AlphaFoldDB" id="A0A9P1GUP9"/>
<comment type="caution">
    <text evidence="7">The sequence shown here is derived from an EMBL/GenBank/DDBJ whole genome shotgun (WGS) entry which is preliminary data.</text>
</comment>
<evidence type="ECO:0000256" key="3">
    <source>
        <dbReference type="ARBA" id="ARBA00023015"/>
    </source>
</evidence>
<evidence type="ECO:0000313" key="8">
    <source>
        <dbReference type="Proteomes" id="UP000838763"/>
    </source>
</evidence>
<dbReference type="GO" id="GO:0046872">
    <property type="term" value="F:metal ion binding"/>
    <property type="evidence" value="ECO:0007669"/>
    <property type="project" value="UniProtKB-KW"/>
</dbReference>
<sequence>MGYYRPTEPPPKETLANRILTRRQAHLRCDAQRPCSRCLMNGKEDSCIDVQHKKRGRPRLRDDRDARFEGSRYIERALASDANVYPAPPLSITTRPPEPVAYLTMEWELVKASATFLELVGLQAPSGRSLFDVVLPVERERIAGYKTALQEDRSRQEPRYLPPIFNKQESERVIQTLGFGAEDISRVQLERHGLLTFLSTDGQRSMPFQFGLTKVESIYVVPRSRAKCSCVFTISQPPRVRGEWIVVVPNSAE</sequence>
<dbReference type="PANTHER" id="PTHR47659:SF4">
    <property type="entry name" value="ZN(II)2CYS6 TRANSCRIPTION FACTOR (EUROFUNG)"/>
    <property type="match status" value="1"/>
</dbReference>
<keyword evidence="1" id="KW-0479">Metal-binding</keyword>